<dbReference type="AlphaFoldDB" id="A0A0F9Q352"/>
<organism evidence="1">
    <name type="scientific">marine sediment metagenome</name>
    <dbReference type="NCBI Taxonomy" id="412755"/>
    <lineage>
        <taxon>unclassified sequences</taxon>
        <taxon>metagenomes</taxon>
        <taxon>ecological metagenomes</taxon>
    </lineage>
</organism>
<evidence type="ECO:0000313" key="1">
    <source>
        <dbReference type="EMBL" id="KKM99802.1"/>
    </source>
</evidence>
<sequence length="98" mass="11283">MTDACVNCWHRDFQHREICVGAGLSLRWSKFLQPNCLCERFVSARAQIDVAQEKLEAIHEQVIYGFTGQTIANMNVPLTGAEMSRWWQKTISAILERK</sequence>
<reference evidence="1" key="1">
    <citation type="journal article" date="2015" name="Nature">
        <title>Complex archaea that bridge the gap between prokaryotes and eukaryotes.</title>
        <authorList>
            <person name="Spang A."/>
            <person name="Saw J.H."/>
            <person name="Jorgensen S.L."/>
            <person name="Zaremba-Niedzwiedzka K."/>
            <person name="Martijn J."/>
            <person name="Lind A.E."/>
            <person name="van Eijk R."/>
            <person name="Schleper C."/>
            <person name="Guy L."/>
            <person name="Ettema T.J."/>
        </authorList>
    </citation>
    <scope>NUCLEOTIDE SEQUENCE</scope>
</reference>
<protein>
    <submittedName>
        <fullName evidence="1">Uncharacterized protein</fullName>
    </submittedName>
</protein>
<gene>
    <name evidence="1" type="ORF">LCGC14_1144190</name>
</gene>
<name>A0A0F9Q352_9ZZZZ</name>
<dbReference type="EMBL" id="LAZR01005456">
    <property type="protein sequence ID" value="KKM99802.1"/>
    <property type="molecule type" value="Genomic_DNA"/>
</dbReference>
<accession>A0A0F9Q352</accession>
<proteinExistence type="predicted"/>
<comment type="caution">
    <text evidence="1">The sequence shown here is derived from an EMBL/GenBank/DDBJ whole genome shotgun (WGS) entry which is preliminary data.</text>
</comment>